<feature type="chain" id="PRO_5003117161" evidence="1">
    <location>
        <begin position="19"/>
        <end position="340"/>
    </location>
</feature>
<evidence type="ECO:0000313" key="2">
    <source>
        <dbReference type="EMBL" id="CBN74416.1"/>
    </source>
</evidence>
<accession>D8LHY5</accession>
<dbReference type="PANTHER" id="PTHR32134">
    <property type="entry name" value="FNIP REPEAT-CONTAINING PROTEIN"/>
    <property type="match status" value="1"/>
</dbReference>
<protein>
    <submittedName>
        <fullName evidence="2">Uncharacterized protein</fullName>
    </submittedName>
</protein>
<sequence length="340" mass="38583">MKALGLVAVSGMISVSTGLEGTCVDLSNACREGAPWLVKTGRWSDKIPLRLRQFWPLGREDRRTLQLAPSRLIQRRMVKALTILHNDHIGEDFAWPVGVEKVNFKYKDLGDVKWPTTMTEVRLSWDFAQAVEHIVWPKSLKELDFGNYFNSPVEGVDFPDGLERIRFSRCFNQPITEVKWPSRLLVLKFGEKFNRPLNGVIWPDTLKYLDFIGQDFNQPIHVTPLPRDLEVLMLGDSFDQPLDTVVWPKGLLEVFIGHGFTEPESPRLADVVWPSSLRMLSAPRMNIGHLPKDCCRDFVGDSDDDEFFEVPWLVGEPWPLGFAGGGGVFGMGVLWDTDSD</sequence>
<dbReference type="PANTHER" id="PTHR32134:SF169">
    <property type="entry name" value="FNIP REPEAT-CONTAINING PROTEIN-RELATED"/>
    <property type="match status" value="1"/>
</dbReference>
<proteinExistence type="predicted"/>
<organism evidence="2 3">
    <name type="scientific">Ectocarpus siliculosus</name>
    <name type="common">Brown alga</name>
    <name type="synonym">Conferva siliculosa</name>
    <dbReference type="NCBI Taxonomy" id="2880"/>
    <lineage>
        <taxon>Eukaryota</taxon>
        <taxon>Sar</taxon>
        <taxon>Stramenopiles</taxon>
        <taxon>Ochrophyta</taxon>
        <taxon>PX clade</taxon>
        <taxon>Phaeophyceae</taxon>
        <taxon>Ectocarpales</taxon>
        <taxon>Ectocarpaceae</taxon>
        <taxon>Ectocarpus</taxon>
    </lineage>
</organism>
<evidence type="ECO:0000256" key="1">
    <source>
        <dbReference type="SAM" id="SignalP"/>
    </source>
</evidence>
<dbReference type="EMBL" id="FN648376">
    <property type="protein sequence ID" value="CBN74416.1"/>
    <property type="molecule type" value="Genomic_DNA"/>
</dbReference>
<keyword evidence="3" id="KW-1185">Reference proteome</keyword>
<dbReference type="EMBL" id="FN649738">
    <property type="protein sequence ID" value="CBN74416.1"/>
    <property type="molecule type" value="Genomic_DNA"/>
</dbReference>
<dbReference type="AlphaFoldDB" id="D8LHY5"/>
<dbReference type="InterPro" id="IPR008615">
    <property type="entry name" value="FNIP"/>
</dbReference>
<evidence type="ECO:0000313" key="3">
    <source>
        <dbReference type="Proteomes" id="UP000002630"/>
    </source>
</evidence>
<dbReference type="OrthoDB" id="439743at2759"/>
<keyword evidence="1" id="KW-0732">Signal</keyword>
<reference evidence="2 3" key="1">
    <citation type="journal article" date="2010" name="Nature">
        <title>The Ectocarpus genome and the independent evolution of multicellularity in brown algae.</title>
        <authorList>
            <person name="Cock J.M."/>
            <person name="Sterck L."/>
            <person name="Rouze P."/>
            <person name="Scornet D."/>
            <person name="Allen A.E."/>
            <person name="Amoutzias G."/>
            <person name="Anthouard V."/>
            <person name="Artiguenave F."/>
            <person name="Aury J.M."/>
            <person name="Badger J.H."/>
            <person name="Beszteri B."/>
            <person name="Billiau K."/>
            <person name="Bonnet E."/>
            <person name="Bothwell J.H."/>
            <person name="Bowler C."/>
            <person name="Boyen C."/>
            <person name="Brownlee C."/>
            <person name="Carrano C.J."/>
            <person name="Charrier B."/>
            <person name="Cho G.Y."/>
            <person name="Coelho S.M."/>
            <person name="Collen J."/>
            <person name="Corre E."/>
            <person name="Da Silva C."/>
            <person name="Delage L."/>
            <person name="Delaroque N."/>
            <person name="Dittami S.M."/>
            <person name="Doulbeau S."/>
            <person name="Elias M."/>
            <person name="Farnham G."/>
            <person name="Gachon C.M."/>
            <person name="Gschloessl B."/>
            <person name="Heesch S."/>
            <person name="Jabbari K."/>
            <person name="Jubin C."/>
            <person name="Kawai H."/>
            <person name="Kimura K."/>
            <person name="Kloareg B."/>
            <person name="Kupper F.C."/>
            <person name="Lang D."/>
            <person name="Le Bail A."/>
            <person name="Leblanc C."/>
            <person name="Lerouge P."/>
            <person name="Lohr M."/>
            <person name="Lopez P.J."/>
            <person name="Martens C."/>
            <person name="Maumus F."/>
            <person name="Michel G."/>
            <person name="Miranda-Saavedra D."/>
            <person name="Morales J."/>
            <person name="Moreau H."/>
            <person name="Motomura T."/>
            <person name="Nagasato C."/>
            <person name="Napoli C.A."/>
            <person name="Nelson D.R."/>
            <person name="Nyvall-Collen P."/>
            <person name="Peters A.F."/>
            <person name="Pommier C."/>
            <person name="Potin P."/>
            <person name="Poulain J."/>
            <person name="Quesneville H."/>
            <person name="Read B."/>
            <person name="Rensing S.A."/>
            <person name="Ritter A."/>
            <person name="Rousvoal S."/>
            <person name="Samanta M."/>
            <person name="Samson G."/>
            <person name="Schroeder D.C."/>
            <person name="Segurens B."/>
            <person name="Strittmatter M."/>
            <person name="Tonon T."/>
            <person name="Tregear J.W."/>
            <person name="Valentin K."/>
            <person name="von Dassow P."/>
            <person name="Yamagishi T."/>
            <person name="Van de Peer Y."/>
            <person name="Wincker P."/>
        </authorList>
    </citation>
    <scope>NUCLEOTIDE SEQUENCE [LARGE SCALE GENOMIC DNA]</scope>
    <source>
        <strain evidence="3">Ec32 / CCAP1310/4</strain>
    </source>
</reference>
<dbReference type="InParanoid" id="D8LHY5"/>
<dbReference type="Pfam" id="PF05725">
    <property type="entry name" value="FNIP"/>
    <property type="match status" value="2"/>
</dbReference>
<name>D8LHY5_ECTSI</name>
<gene>
    <name evidence="2" type="ORF">Esi_0020_0134</name>
</gene>
<dbReference type="Proteomes" id="UP000002630">
    <property type="component" value="Linkage Group LG13"/>
</dbReference>
<feature type="signal peptide" evidence="1">
    <location>
        <begin position="1"/>
        <end position="18"/>
    </location>
</feature>
<dbReference type="InterPro" id="IPR051251">
    <property type="entry name" value="STK_FNIP-Repeat"/>
</dbReference>